<dbReference type="CDD" id="cd07989">
    <property type="entry name" value="LPLAT_AGPAT-like"/>
    <property type="match status" value="1"/>
</dbReference>
<evidence type="ECO:0000313" key="5">
    <source>
        <dbReference type="Proteomes" id="UP000051491"/>
    </source>
</evidence>
<dbReference type="GO" id="GO:0006654">
    <property type="term" value="P:phosphatidic acid biosynthetic process"/>
    <property type="evidence" value="ECO:0007669"/>
    <property type="project" value="TreeGrafter"/>
</dbReference>
<keyword evidence="2 4" id="KW-0012">Acyltransferase</keyword>
<proteinExistence type="predicted"/>
<accession>A0A0R2KFF1</accession>
<dbReference type="InterPro" id="IPR002123">
    <property type="entry name" value="Plipid/glycerol_acylTrfase"/>
</dbReference>
<name>A0A0R2KFF1_9LACO</name>
<evidence type="ECO:0000256" key="1">
    <source>
        <dbReference type="ARBA" id="ARBA00022679"/>
    </source>
</evidence>
<dbReference type="EMBL" id="JQBK01000001">
    <property type="protein sequence ID" value="KRN88160.1"/>
    <property type="molecule type" value="Genomic_DNA"/>
</dbReference>
<dbReference type="Pfam" id="PF01553">
    <property type="entry name" value="Acyltransferase"/>
    <property type="match status" value="1"/>
</dbReference>
<dbReference type="PANTHER" id="PTHR10434:SF40">
    <property type="entry name" value="1-ACYL-SN-GLYCEROL-3-PHOSPHATE ACYLTRANSFERASE"/>
    <property type="match status" value="1"/>
</dbReference>
<sequence>MIYVGRIIVKGIENLPKSGSYIIVAPHHHFIDAIVFATQIRATDFFFIAKKELFKNKIFSWFLGKLNAFPVDRKNPSLATLQFPIKKLTENQQSFVIFPTGSRYSSQLKSGYLLIAKSSKKPIVPAKFEFNSWGRSRLTIGKPYFIASDERLSKKEKKILNEELELKFAAL</sequence>
<dbReference type="GO" id="GO:0003841">
    <property type="term" value="F:1-acylglycerol-3-phosphate O-acyltransferase activity"/>
    <property type="evidence" value="ECO:0007669"/>
    <property type="project" value="TreeGrafter"/>
</dbReference>
<dbReference type="PANTHER" id="PTHR10434">
    <property type="entry name" value="1-ACYL-SN-GLYCEROL-3-PHOSPHATE ACYLTRANSFERASE"/>
    <property type="match status" value="1"/>
</dbReference>
<reference evidence="4 5" key="1">
    <citation type="journal article" date="2015" name="Genome Announc.">
        <title>Expanding the biotechnology potential of lactobacilli through comparative genomics of 213 strains and associated genera.</title>
        <authorList>
            <person name="Sun Z."/>
            <person name="Harris H.M."/>
            <person name="McCann A."/>
            <person name="Guo C."/>
            <person name="Argimon S."/>
            <person name="Zhang W."/>
            <person name="Yang X."/>
            <person name="Jeffery I.B."/>
            <person name="Cooney J.C."/>
            <person name="Kagawa T.F."/>
            <person name="Liu W."/>
            <person name="Song Y."/>
            <person name="Salvetti E."/>
            <person name="Wrobel A."/>
            <person name="Rasinkangas P."/>
            <person name="Parkhill J."/>
            <person name="Rea M.C."/>
            <person name="O'Sullivan O."/>
            <person name="Ritari J."/>
            <person name="Douillard F.P."/>
            <person name="Paul Ross R."/>
            <person name="Yang R."/>
            <person name="Briner A.E."/>
            <person name="Felis G.E."/>
            <person name="de Vos W.M."/>
            <person name="Barrangou R."/>
            <person name="Klaenhammer T.R."/>
            <person name="Caufield P.W."/>
            <person name="Cui Y."/>
            <person name="Zhang H."/>
            <person name="O'Toole P.W."/>
        </authorList>
    </citation>
    <scope>NUCLEOTIDE SEQUENCE [LARGE SCALE GENOMIC DNA]</scope>
    <source>
        <strain evidence="4 5">DSM 15353</strain>
    </source>
</reference>
<dbReference type="STRING" id="89059.LAC1533_1312"/>
<evidence type="ECO:0000256" key="2">
    <source>
        <dbReference type="ARBA" id="ARBA00023315"/>
    </source>
</evidence>
<organism evidence="4 5">
    <name type="scientific">Ligilactobacillus acidipiscis</name>
    <dbReference type="NCBI Taxonomy" id="89059"/>
    <lineage>
        <taxon>Bacteria</taxon>
        <taxon>Bacillati</taxon>
        <taxon>Bacillota</taxon>
        <taxon>Bacilli</taxon>
        <taxon>Lactobacillales</taxon>
        <taxon>Lactobacillaceae</taxon>
        <taxon>Ligilactobacillus</taxon>
    </lineage>
</organism>
<dbReference type="SUPFAM" id="SSF69593">
    <property type="entry name" value="Glycerol-3-phosphate (1)-acyltransferase"/>
    <property type="match status" value="1"/>
</dbReference>
<evidence type="ECO:0000313" key="4">
    <source>
        <dbReference type="EMBL" id="KRN88160.1"/>
    </source>
</evidence>
<comment type="caution">
    <text evidence="4">The sequence shown here is derived from an EMBL/GenBank/DDBJ whole genome shotgun (WGS) entry which is preliminary data.</text>
</comment>
<feature type="domain" description="Phospholipid/glycerol acyltransferase" evidence="3">
    <location>
        <begin position="21"/>
        <end position="131"/>
    </location>
</feature>
<dbReference type="PATRIC" id="fig|89059.3.peg.8"/>
<protein>
    <submittedName>
        <fullName evidence="4">1-acyl-sn-glycerol-3-phosphate acyltransferase</fullName>
    </submittedName>
</protein>
<dbReference type="Proteomes" id="UP000051491">
    <property type="component" value="Unassembled WGS sequence"/>
</dbReference>
<keyword evidence="1 4" id="KW-0808">Transferase</keyword>
<evidence type="ECO:0000259" key="3">
    <source>
        <dbReference type="SMART" id="SM00563"/>
    </source>
</evidence>
<dbReference type="SMART" id="SM00563">
    <property type="entry name" value="PlsC"/>
    <property type="match status" value="1"/>
</dbReference>
<gene>
    <name evidence="4" type="ORF">IV43_GL000007</name>
</gene>
<dbReference type="AlphaFoldDB" id="A0A0R2KFF1"/>